<dbReference type="Proteomes" id="UP000077143">
    <property type="component" value="Chromosome"/>
</dbReference>
<keyword evidence="3" id="KW-1185">Reference proteome</keyword>
<proteinExistence type="predicted"/>
<dbReference type="KEGG" id="madi:A7U43_10475"/>
<feature type="transmembrane region" description="Helical" evidence="1">
    <location>
        <begin position="95"/>
        <end position="116"/>
    </location>
</feature>
<feature type="transmembrane region" description="Helical" evidence="1">
    <location>
        <begin position="22"/>
        <end position="44"/>
    </location>
</feature>
<keyword evidence="1" id="KW-0812">Transmembrane</keyword>
<evidence type="ECO:0000313" key="2">
    <source>
        <dbReference type="EMBL" id="ANE79693.1"/>
    </source>
</evidence>
<gene>
    <name evidence="2" type="ORF">A7U43_10475</name>
</gene>
<dbReference type="STRING" id="1682113.A7U43_10475"/>
<dbReference type="EMBL" id="CP015596">
    <property type="protein sequence ID" value="ANE79693.1"/>
    <property type="molecule type" value="Genomic_DNA"/>
</dbReference>
<accession>A0A172UKR4</accession>
<evidence type="ECO:0000313" key="3">
    <source>
        <dbReference type="Proteomes" id="UP000077143"/>
    </source>
</evidence>
<reference evidence="2 3" key="1">
    <citation type="submission" date="2016-05" db="EMBL/GenBank/DDBJ databases">
        <title>Complete genome sequence of a phthalic acid esters degrading Mycobacterium sp. YC-RL4.</title>
        <authorList>
            <person name="Ren L."/>
            <person name="Fan S."/>
            <person name="Ruth N."/>
            <person name="Jia Y."/>
            <person name="Wang J."/>
            <person name="Qiao C."/>
        </authorList>
    </citation>
    <scope>NUCLEOTIDE SEQUENCE [LARGE SCALE GENOMIC DNA]</scope>
    <source>
        <strain evidence="2 3">YC-RL4</strain>
    </source>
</reference>
<protein>
    <submittedName>
        <fullName evidence="2">Uncharacterized protein</fullName>
    </submittedName>
</protein>
<dbReference type="AlphaFoldDB" id="A0A172UKR4"/>
<name>A0A172UKR4_9MYCO</name>
<dbReference type="RefSeq" id="WP_067994470.1">
    <property type="nucleotide sequence ID" value="NZ_CP015596.1"/>
</dbReference>
<sequence length="118" mass="12156">MDASGGSTTPGVAVGHHGSPVWLNWVLALLTVPVAMAVSLFAFGSVMGLARCTSVGCQHAGPGEFWFGILAYGPPFVALATIGLSFLTAARRHGVWIPVVGLAILLTDLAVLAVTFRP</sequence>
<evidence type="ECO:0000256" key="1">
    <source>
        <dbReference type="SAM" id="Phobius"/>
    </source>
</evidence>
<organism evidence="2 3">
    <name type="scientific">Mycobacterium adipatum</name>
    <dbReference type="NCBI Taxonomy" id="1682113"/>
    <lineage>
        <taxon>Bacteria</taxon>
        <taxon>Bacillati</taxon>
        <taxon>Actinomycetota</taxon>
        <taxon>Actinomycetes</taxon>
        <taxon>Mycobacteriales</taxon>
        <taxon>Mycobacteriaceae</taxon>
        <taxon>Mycobacterium</taxon>
    </lineage>
</organism>
<keyword evidence="1" id="KW-1133">Transmembrane helix</keyword>
<keyword evidence="1" id="KW-0472">Membrane</keyword>
<feature type="transmembrane region" description="Helical" evidence="1">
    <location>
        <begin position="65"/>
        <end position="89"/>
    </location>
</feature>